<feature type="transmembrane region" description="Helical" evidence="2">
    <location>
        <begin position="83"/>
        <end position="99"/>
    </location>
</feature>
<evidence type="ECO:0000256" key="2">
    <source>
        <dbReference type="SAM" id="Phobius"/>
    </source>
</evidence>
<dbReference type="EMBL" id="JAATEN010000001">
    <property type="protein sequence ID" value="NJP99116.1"/>
    <property type="molecule type" value="Genomic_DNA"/>
</dbReference>
<feature type="region of interest" description="Disordered" evidence="1">
    <location>
        <begin position="1"/>
        <end position="24"/>
    </location>
</feature>
<keyword evidence="2" id="KW-1133">Transmembrane helix</keyword>
<feature type="compositionally biased region" description="Basic and acidic residues" evidence="1">
    <location>
        <begin position="1"/>
        <end position="18"/>
    </location>
</feature>
<evidence type="ECO:0000313" key="3">
    <source>
        <dbReference type="EMBL" id="NJP99116.1"/>
    </source>
</evidence>
<proteinExistence type="predicted"/>
<reference evidence="3 4" key="1">
    <citation type="submission" date="2020-03" db="EMBL/GenBank/DDBJ databases">
        <title>WGS of actinomycetes isolated from Thailand.</title>
        <authorList>
            <person name="Thawai C."/>
        </authorList>
    </citation>
    <scope>NUCLEOTIDE SEQUENCE [LARGE SCALE GENOMIC DNA]</scope>
    <source>
        <strain evidence="3 4">PLAI 1-29</strain>
    </source>
</reference>
<keyword evidence="2" id="KW-0812">Transmembrane</keyword>
<protein>
    <recommendedName>
        <fullName evidence="5">DUF3040 domain-containing protein</fullName>
    </recommendedName>
</protein>
<feature type="transmembrane region" description="Helical" evidence="2">
    <location>
        <begin position="61"/>
        <end position="77"/>
    </location>
</feature>
<sequence length="102" mass="10863">MDRFDQGSPEFRGDRPDPGPRTGAEVARCPRMLAAGRFCAVCAGRGAGACPHRRPERRRRVAWGLLLCAMPALSAGIIMEDGLLIAAGLVLVGVAAHFFETS</sequence>
<comment type="caution">
    <text evidence="3">The sequence shown here is derived from an EMBL/GenBank/DDBJ whole genome shotgun (WGS) entry which is preliminary data.</text>
</comment>
<organism evidence="3 4">
    <name type="scientific">Streptomyces zingiberis</name>
    <dbReference type="NCBI Taxonomy" id="2053010"/>
    <lineage>
        <taxon>Bacteria</taxon>
        <taxon>Bacillati</taxon>
        <taxon>Actinomycetota</taxon>
        <taxon>Actinomycetes</taxon>
        <taxon>Kitasatosporales</taxon>
        <taxon>Streptomycetaceae</taxon>
        <taxon>Streptomyces</taxon>
    </lineage>
</organism>
<accession>A0ABX1BN01</accession>
<keyword evidence="2" id="KW-0472">Membrane</keyword>
<keyword evidence="4" id="KW-1185">Reference proteome</keyword>
<gene>
    <name evidence="3" type="ORF">HCK00_00685</name>
</gene>
<name>A0ABX1BN01_9ACTN</name>
<evidence type="ECO:0008006" key="5">
    <source>
        <dbReference type="Google" id="ProtNLM"/>
    </source>
</evidence>
<evidence type="ECO:0000256" key="1">
    <source>
        <dbReference type="SAM" id="MobiDB-lite"/>
    </source>
</evidence>
<dbReference type="RefSeq" id="WP_168099737.1">
    <property type="nucleotide sequence ID" value="NZ_JAATEN010000001.1"/>
</dbReference>
<dbReference type="Proteomes" id="UP000695264">
    <property type="component" value="Unassembled WGS sequence"/>
</dbReference>
<evidence type="ECO:0000313" key="4">
    <source>
        <dbReference type="Proteomes" id="UP000695264"/>
    </source>
</evidence>